<evidence type="ECO:0000259" key="2">
    <source>
        <dbReference type="Pfam" id="PF23190"/>
    </source>
</evidence>
<dbReference type="AlphaFoldDB" id="A0AA40DLS2"/>
<keyword evidence="1" id="KW-0472">Membrane</keyword>
<feature type="transmembrane region" description="Helical" evidence="1">
    <location>
        <begin position="414"/>
        <end position="435"/>
    </location>
</feature>
<sequence>MIAAIDDPYTLGELRTPRMTSLLVRPLVDRLYNPDDLSTVYCLLANRVQFLRSQSDEALHYTVNIARATLCELVAARILRRFHEDHPRRPGLLLLANVLVSGFDPFDAAPDEVRRRGRSPQWPAQERGGRERKLTALELAILSESKILVASLACQRVVDAVYRGLVVYTPVSLVDILPDHYKHHPVSLYDPRRASILNHRRLIVPRLRNLIELWHFAVLLTLYALTMIHCNGNTHGTRKLGIYEAAFSIFTAGWVLEQFAAIIEHGWEVHAQNLWSFLDITFIFIYAMYGAARAIELLLGFDINLALPILCTAAPVLLTRIAFNLMPDNIVFIAMHAMMRDFMRLTFIAIWCFTGFLLGLVWLMRTNFDTSTPSWQANSPTYVTIGKWLFWIWFGLDGTGIERTADFHAVLGPTLAVTFAFLGNTLFLTILVAILTNTFSKIMDNSAAEIEFRRAVLTFQGVKSDSIFAYPPPFNMIALAVMLPLKFILGPAAFHYVNVAIIRTVNAPLLLIIACYERRRVWARGIMAKSSSRTWHFGLNPYGDIQAVFGTEPPREVVEAIEKLDVLSESVELQQDIAIVGGHHSDWGAHVAQARRRKESSGSVYESAAY</sequence>
<accession>A0AA40DLS2</accession>
<dbReference type="PANTHER" id="PTHR35859">
    <property type="entry name" value="NONSELECTIVE CATION CHANNEL PROTEIN"/>
    <property type="match status" value="1"/>
</dbReference>
<gene>
    <name evidence="4" type="ORF">B0T26DRAFT_439097</name>
</gene>
<keyword evidence="5" id="KW-1185">Reference proteome</keyword>
<evidence type="ECO:0000259" key="3">
    <source>
        <dbReference type="Pfam" id="PF23317"/>
    </source>
</evidence>
<keyword evidence="1" id="KW-1133">Transmembrane helix</keyword>
<dbReference type="RefSeq" id="XP_060291030.1">
    <property type="nucleotide sequence ID" value="XM_060435031.1"/>
</dbReference>
<dbReference type="EMBL" id="JAUIRO010000007">
    <property type="protein sequence ID" value="KAK0705936.1"/>
    <property type="molecule type" value="Genomic_DNA"/>
</dbReference>
<organism evidence="4 5">
    <name type="scientific">Lasiosphaeria miniovina</name>
    <dbReference type="NCBI Taxonomy" id="1954250"/>
    <lineage>
        <taxon>Eukaryota</taxon>
        <taxon>Fungi</taxon>
        <taxon>Dikarya</taxon>
        <taxon>Ascomycota</taxon>
        <taxon>Pezizomycotina</taxon>
        <taxon>Sordariomycetes</taxon>
        <taxon>Sordariomycetidae</taxon>
        <taxon>Sordariales</taxon>
        <taxon>Lasiosphaeriaceae</taxon>
        <taxon>Lasiosphaeria</taxon>
    </lineage>
</organism>
<feature type="transmembrane region" description="Helical" evidence="1">
    <location>
        <begin position="495"/>
        <end position="516"/>
    </location>
</feature>
<keyword evidence="1" id="KW-0812">Transmembrane</keyword>
<reference evidence="4" key="1">
    <citation type="submission" date="2023-06" db="EMBL/GenBank/DDBJ databases">
        <title>Genome-scale phylogeny and comparative genomics of the fungal order Sordariales.</title>
        <authorList>
            <consortium name="Lawrence Berkeley National Laboratory"/>
            <person name="Hensen N."/>
            <person name="Bonometti L."/>
            <person name="Westerberg I."/>
            <person name="Brannstrom I.O."/>
            <person name="Guillou S."/>
            <person name="Cros-Aarteil S."/>
            <person name="Calhoun S."/>
            <person name="Haridas S."/>
            <person name="Kuo A."/>
            <person name="Mondo S."/>
            <person name="Pangilinan J."/>
            <person name="Riley R."/>
            <person name="LaButti K."/>
            <person name="Andreopoulos B."/>
            <person name="Lipzen A."/>
            <person name="Chen C."/>
            <person name="Yanf M."/>
            <person name="Daum C."/>
            <person name="Ng V."/>
            <person name="Clum A."/>
            <person name="Steindorff A."/>
            <person name="Ohm R."/>
            <person name="Martin F."/>
            <person name="Silar P."/>
            <person name="Natvig D."/>
            <person name="Lalanne C."/>
            <person name="Gautier V."/>
            <person name="Ament-velasquez S.L."/>
            <person name="Kruys A."/>
            <person name="Hutchinson M.I."/>
            <person name="Powell A.J."/>
            <person name="Barry K."/>
            <person name="Miller A.N."/>
            <person name="Grigoriev I.V."/>
            <person name="Debuchy R."/>
            <person name="Gladieux P."/>
            <person name="Thoren M.H."/>
            <person name="Johannesson H."/>
        </authorList>
    </citation>
    <scope>NUCLEOTIDE SEQUENCE</scope>
    <source>
        <strain evidence="4">SMH2392-1A</strain>
    </source>
</reference>
<comment type="caution">
    <text evidence="4">The sequence shown here is derived from an EMBL/GenBank/DDBJ whole genome shotgun (WGS) entry which is preliminary data.</text>
</comment>
<evidence type="ECO:0000313" key="4">
    <source>
        <dbReference type="EMBL" id="KAK0705936.1"/>
    </source>
</evidence>
<evidence type="ECO:0000256" key="1">
    <source>
        <dbReference type="SAM" id="Phobius"/>
    </source>
</evidence>
<protein>
    <recommendedName>
        <fullName evidence="6">Nonselective cation channel</fullName>
    </recommendedName>
</protein>
<feature type="transmembrane region" description="Helical" evidence="1">
    <location>
        <begin position="467"/>
        <end position="489"/>
    </location>
</feature>
<feature type="transmembrane region" description="Helical" evidence="1">
    <location>
        <begin position="304"/>
        <end position="323"/>
    </location>
</feature>
<dbReference type="InterPro" id="IPR052971">
    <property type="entry name" value="TRP_calcium_channel"/>
</dbReference>
<feature type="domain" description="YVC1 N-terminal linker helical" evidence="2">
    <location>
        <begin position="39"/>
        <end position="180"/>
    </location>
</feature>
<dbReference type="PANTHER" id="PTHR35859:SF1">
    <property type="entry name" value="NONSELECTIVE CATION CHANNEL PROTEIN"/>
    <property type="match status" value="1"/>
</dbReference>
<feature type="transmembrane region" description="Helical" evidence="1">
    <location>
        <begin position="375"/>
        <end position="394"/>
    </location>
</feature>
<feature type="transmembrane region" description="Helical" evidence="1">
    <location>
        <begin position="274"/>
        <end position="292"/>
    </location>
</feature>
<dbReference type="InterPro" id="IPR056337">
    <property type="entry name" value="LHD_YVC1"/>
</dbReference>
<dbReference type="Pfam" id="PF23190">
    <property type="entry name" value="LHD_TRPY1"/>
    <property type="match status" value="1"/>
</dbReference>
<evidence type="ECO:0008006" key="6">
    <source>
        <dbReference type="Google" id="ProtNLM"/>
    </source>
</evidence>
<dbReference type="InterPro" id="IPR056336">
    <property type="entry name" value="YVC1_C"/>
</dbReference>
<evidence type="ECO:0000313" key="5">
    <source>
        <dbReference type="Proteomes" id="UP001172101"/>
    </source>
</evidence>
<feature type="transmembrane region" description="Helical" evidence="1">
    <location>
        <begin position="213"/>
        <end position="230"/>
    </location>
</feature>
<dbReference type="Proteomes" id="UP001172101">
    <property type="component" value="Unassembled WGS sequence"/>
</dbReference>
<feature type="transmembrane region" description="Helical" evidence="1">
    <location>
        <begin position="242"/>
        <end position="262"/>
    </location>
</feature>
<feature type="domain" description="Calcium channel YVC1-like C-terminal transmembrane" evidence="3">
    <location>
        <begin position="216"/>
        <end position="519"/>
    </location>
</feature>
<feature type="transmembrane region" description="Helical" evidence="1">
    <location>
        <begin position="343"/>
        <end position="363"/>
    </location>
</feature>
<dbReference type="Pfam" id="PF23317">
    <property type="entry name" value="YVC1_C"/>
    <property type="match status" value="1"/>
</dbReference>
<name>A0AA40DLS2_9PEZI</name>
<proteinExistence type="predicted"/>
<dbReference type="GeneID" id="85318301"/>